<evidence type="ECO:0000256" key="7">
    <source>
        <dbReference type="SAM" id="MobiDB-lite"/>
    </source>
</evidence>
<dbReference type="PROSITE" id="PS51767">
    <property type="entry name" value="PEPTIDASE_A1"/>
    <property type="match status" value="1"/>
</dbReference>
<dbReference type="RefSeq" id="XP_010908260.1">
    <property type="nucleotide sequence ID" value="XM_010909958.3"/>
</dbReference>
<gene>
    <name evidence="11" type="primary">LOC105034704</name>
</gene>
<dbReference type="Pfam" id="PF14541">
    <property type="entry name" value="TAXi_C"/>
    <property type="match status" value="1"/>
</dbReference>
<evidence type="ECO:0000256" key="4">
    <source>
        <dbReference type="ARBA" id="ARBA00022801"/>
    </source>
</evidence>
<protein>
    <submittedName>
        <fullName evidence="11">Aspartyl protease APCB1</fullName>
    </submittedName>
</protein>
<feature type="region of interest" description="Disordered" evidence="7">
    <location>
        <begin position="1"/>
        <end position="71"/>
    </location>
</feature>
<evidence type="ECO:0000259" key="9">
    <source>
        <dbReference type="PROSITE" id="PS51767"/>
    </source>
</evidence>
<dbReference type="AlphaFoldDB" id="A0A6I9QFF3"/>
<reference evidence="11" key="1">
    <citation type="submission" date="2025-08" db="UniProtKB">
        <authorList>
            <consortium name="RefSeq"/>
        </authorList>
    </citation>
    <scope>IDENTIFICATION</scope>
</reference>
<evidence type="ECO:0000256" key="1">
    <source>
        <dbReference type="ARBA" id="ARBA00007447"/>
    </source>
</evidence>
<keyword evidence="8" id="KW-0812">Transmembrane</keyword>
<evidence type="ECO:0000256" key="5">
    <source>
        <dbReference type="PIRSR" id="PIRSR601461-1"/>
    </source>
</evidence>
<feature type="active site" evidence="5">
    <location>
        <position position="410"/>
    </location>
</feature>
<dbReference type="PROSITE" id="PS00141">
    <property type="entry name" value="ASP_PROTEASE"/>
    <property type="match status" value="2"/>
</dbReference>
<evidence type="ECO:0000313" key="10">
    <source>
        <dbReference type="Proteomes" id="UP000504607"/>
    </source>
</evidence>
<dbReference type="OrthoDB" id="2747330at2759"/>
<dbReference type="InterPro" id="IPR001969">
    <property type="entry name" value="Aspartic_peptidase_AS"/>
</dbReference>
<dbReference type="GeneID" id="105034704"/>
<evidence type="ECO:0000256" key="6">
    <source>
        <dbReference type="RuleBase" id="RU000454"/>
    </source>
</evidence>
<dbReference type="PANTHER" id="PTHR13683">
    <property type="entry name" value="ASPARTYL PROTEASES"/>
    <property type="match status" value="1"/>
</dbReference>
<dbReference type="GO" id="GO:0004190">
    <property type="term" value="F:aspartic-type endopeptidase activity"/>
    <property type="evidence" value="ECO:0007669"/>
    <property type="project" value="UniProtKB-KW"/>
</dbReference>
<proteinExistence type="inferred from homology"/>
<keyword evidence="3 6" id="KW-0064">Aspartyl protease</keyword>
<keyword evidence="8" id="KW-0472">Membrane</keyword>
<dbReference type="InterPro" id="IPR032861">
    <property type="entry name" value="TAXi_N"/>
</dbReference>
<dbReference type="KEGG" id="egu:105034704"/>
<keyword evidence="10" id="KW-1185">Reference proteome</keyword>
<dbReference type="Pfam" id="PF14543">
    <property type="entry name" value="TAXi_N"/>
    <property type="match status" value="1"/>
</dbReference>
<feature type="transmembrane region" description="Helical" evidence="8">
    <location>
        <begin position="81"/>
        <end position="102"/>
    </location>
</feature>
<keyword evidence="8" id="KW-1133">Transmembrane helix</keyword>
<dbReference type="Proteomes" id="UP000504607">
    <property type="component" value="Unplaced"/>
</dbReference>
<dbReference type="InParanoid" id="A0A6I9QFF3"/>
<dbReference type="FunCoup" id="A0A6I9QFF3">
    <property type="interactions" value="8"/>
</dbReference>
<keyword evidence="4 6" id="KW-0378">Hydrolase</keyword>
<organism evidence="10 11">
    <name type="scientific">Elaeis guineensis var. tenera</name>
    <name type="common">Oil palm</name>
    <dbReference type="NCBI Taxonomy" id="51953"/>
    <lineage>
        <taxon>Eukaryota</taxon>
        <taxon>Viridiplantae</taxon>
        <taxon>Streptophyta</taxon>
        <taxon>Embryophyta</taxon>
        <taxon>Tracheophyta</taxon>
        <taxon>Spermatophyta</taxon>
        <taxon>Magnoliopsida</taxon>
        <taxon>Liliopsida</taxon>
        <taxon>Arecaceae</taxon>
        <taxon>Arecoideae</taxon>
        <taxon>Cocoseae</taxon>
        <taxon>Elaeidinae</taxon>
        <taxon>Elaeis</taxon>
    </lineage>
</organism>
<dbReference type="FunFam" id="2.40.70.10:FF:000061">
    <property type="entry name" value="Aspartyl protease APCB1"/>
    <property type="match status" value="1"/>
</dbReference>
<feature type="domain" description="Peptidase A1" evidence="9">
    <location>
        <begin position="185"/>
        <end position="540"/>
    </location>
</feature>
<dbReference type="FunFam" id="2.40.70.10:FF:000015">
    <property type="entry name" value="Aspartyl protease family protein"/>
    <property type="match status" value="1"/>
</dbReference>
<evidence type="ECO:0000256" key="3">
    <source>
        <dbReference type="ARBA" id="ARBA00022750"/>
    </source>
</evidence>
<sequence length="557" mass="61889">MEREREPASHPRPQLQGVVIISLPPPDDPSKGKTITAFTLSDSTLPQSHPPPHPQPQRRDSLPSRSPTPISRRYLLSPKKVLATFLGASLLAFSLWACLFAEEPLQLLGENEEDGRRRNESRSLLFPLYSKPRGRVLREVGEVKLASLRIQDGAEVQRAKRSSKLVASSSARFPVGGNVFPDGQYYTSILVGNPPRPYFLDVDTGSDLTWIQCDAPCSSCAQGPHPLYKPSKGKIVPPGDSLCLEVQSNQNHGHCESCHQCDYEIEYADHSSSMGVLARDEMYLTVANGDKIKLDFVFGCAYDQQGQLLASPAKTDGILGLGSAKISLPSQLANQGIISNVVGHCFRSEADGGGYMFFGDDFVPWWGMTWVPILDGLTNYYRTGVRKISYGDQQLNVGRKRGDVIQVVFDSGSSYTYFPNEAYASLVASIKFDSHGLVRDDSDPLLPICWRANFPVRSLKDVKHFFEPVTLQFEKKWWVMSRTLTIPPEGYLLINDQGKVCFGILNGTEVHDGMTIILGDISLRGKLVVYDNMQQKVGWVQSDCIKPQRPRGFPFFI</sequence>
<dbReference type="Gene3D" id="2.40.70.10">
    <property type="entry name" value="Acid Proteases"/>
    <property type="match status" value="2"/>
</dbReference>
<dbReference type="GO" id="GO:0006508">
    <property type="term" value="P:proteolysis"/>
    <property type="evidence" value="ECO:0007669"/>
    <property type="project" value="UniProtKB-KW"/>
</dbReference>
<dbReference type="PRINTS" id="PR00792">
    <property type="entry name" value="PEPSIN"/>
</dbReference>
<evidence type="ECO:0000256" key="8">
    <source>
        <dbReference type="SAM" id="Phobius"/>
    </source>
</evidence>
<feature type="active site" evidence="5">
    <location>
        <position position="203"/>
    </location>
</feature>
<name>A0A6I9QFF3_ELAGV</name>
<dbReference type="InterPro" id="IPR033121">
    <property type="entry name" value="PEPTIDASE_A1"/>
</dbReference>
<dbReference type="InterPro" id="IPR001461">
    <property type="entry name" value="Aspartic_peptidase_A1"/>
</dbReference>
<evidence type="ECO:0000256" key="2">
    <source>
        <dbReference type="ARBA" id="ARBA00022670"/>
    </source>
</evidence>
<dbReference type="SUPFAM" id="SSF50630">
    <property type="entry name" value="Acid proteases"/>
    <property type="match status" value="1"/>
</dbReference>
<dbReference type="PANTHER" id="PTHR13683:SF316">
    <property type="entry name" value="ASPARTYL PROTEASE APCB1"/>
    <property type="match status" value="1"/>
</dbReference>
<comment type="similarity">
    <text evidence="1 6">Belongs to the peptidase A1 family.</text>
</comment>
<dbReference type="InterPro" id="IPR032799">
    <property type="entry name" value="TAXi_C"/>
</dbReference>
<dbReference type="InterPro" id="IPR021109">
    <property type="entry name" value="Peptidase_aspartic_dom_sf"/>
</dbReference>
<feature type="compositionally biased region" description="Polar residues" evidence="7">
    <location>
        <begin position="36"/>
        <end position="45"/>
    </location>
</feature>
<evidence type="ECO:0000313" key="11">
    <source>
        <dbReference type="RefSeq" id="XP_010908260.1"/>
    </source>
</evidence>
<keyword evidence="2 6" id="KW-0645">Protease</keyword>
<accession>A0A6I9QFF3</accession>